<dbReference type="AlphaFoldDB" id="A0AAE0FZT5"/>
<name>A0AAE0FZT5_9CHLO</name>
<keyword evidence="3" id="KW-1185">Reference proteome</keyword>
<reference evidence="2 3" key="1">
    <citation type="journal article" date="2015" name="Genome Biol. Evol.">
        <title>Comparative Genomics of a Bacterivorous Green Alga Reveals Evolutionary Causalities and Consequences of Phago-Mixotrophic Mode of Nutrition.</title>
        <authorList>
            <person name="Burns J.A."/>
            <person name="Paasch A."/>
            <person name="Narechania A."/>
            <person name="Kim E."/>
        </authorList>
    </citation>
    <scope>NUCLEOTIDE SEQUENCE [LARGE SCALE GENOMIC DNA]</scope>
    <source>
        <strain evidence="2 3">PLY_AMNH</strain>
    </source>
</reference>
<feature type="chain" id="PRO_5042293985" evidence="1">
    <location>
        <begin position="32"/>
        <end position="250"/>
    </location>
</feature>
<evidence type="ECO:0000313" key="3">
    <source>
        <dbReference type="Proteomes" id="UP001190700"/>
    </source>
</evidence>
<comment type="caution">
    <text evidence="2">The sequence shown here is derived from an EMBL/GenBank/DDBJ whole genome shotgun (WGS) entry which is preliminary data.</text>
</comment>
<sequence length="250" mass="26207">MARLHYSLHAITWILAVQNALLQLHARSLQASDEDSALCTYALTVGRTYGPDWKLSVNGASGDSFVFDGCDDNSTTGAWCVSSGYGPGVNTLKNQDGAVVAEGNCCGDVNTVLHVNSSCDSFDGDDSGYGNVSTAYVSSEEELYTAFQDYGCSTIILTANISLDYGLSGVTRTLELRGACGETFCRLLAVRGQRLFYVASNGNLTLASLAVLTEPSDEGPSLLYNEGGSATLINCSLSCASQVSPAALSP</sequence>
<accession>A0AAE0FZT5</accession>
<keyword evidence="1" id="KW-0732">Signal</keyword>
<proteinExistence type="predicted"/>
<dbReference type="EMBL" id="LGRX02011611">
    <property type="protein sequence ID" value="KAK3268737.1"/>
    <property type="molecule type" value="Genomic_DNA"/>
</dbReference>
<dbReference type="Proteomes" id="UP001190700">
    <property type="component" value="Unassembled WGS sequence"/>
</dbReference>
<organism evidence="2 3">
    <name type="scientific">Cymbomonas tetramitiformis</name>
    <dbReference type="NCBI Taxonomy" id="36881"/>
    <lineage>
        <taxon>Eukaryota</taxon>
        <taxon>Viridiplantae</taxon>
        <taxon>Chlorophyta</taxon>
        <taxon>Pyramimonadophyceae</taxon>
        <taxon>Pyramimonadales</taxon>
        <taxon>Pyramimonadaceae</taxon>
        <taxon>Cymbomonas</taxon>
    </lineage>
</organism>
<feature type="signal peptide" evidence="1">
    <location>
        <begin position="1"/>
        <end position="31"/>
    </location>
</feature>
<gene>
    <name evidence="2" type="ORF">CYMTET_22773</name>
</gene>
<protein>
    <submittedName>
        <fullName evidence="2">Uncharacterized protein</fullName>
    </submittedName>
</protein>
<evidence type="ECO:0000313" key="2">
    <source>
        <dbReference type="EMBL" id="KAK3268737.1"/>
    </source>
</evidence>
<evidence type="ECO:0000256" key="1">
    <source>
        <dbReference type="SAM" id="SignalP"/>
    </source>
</evidence>